<dbReference type="EMBL" id="JBBJUP010000009">
    <property type="protein sequence ID" value="MEJ8279909.1"/>
    <property type="molecule type" value="Genomic_DNA"/>
</dbReference>
<name>A0ABU8T7F6_9PSEU</name>
<dbReference type="Pfam" id="PF13459">
    <property type="entry name" value="Fer4_15"/>
    <property type="match status" value="1"/>
</dbReference>
<keyword evidence="3" id="KW-0479">Metal-binding</keyword>
<keyword evidence="2" id="KW-0813">Transport</keyword>
<evidence type="ECO:0000256" key="3">
    <source>
        <dbReference type="ARBA" id="ARBA00022723"/>
    </source>
</evidence>
<dbReference type="PANTHER" id="PTHR36923">
    <property type="entry name" value="FERREDOXIN"/>
    <property type="match status" value="1"/>
</dbReference>
<evidence type="ECO:0000256" key="2">
    <source>
        <dbReference type="ARBA" id="ARBA00022448"/>
    </source>
</evidence>
<evidence type="ECO:0000256" key="7">
    <source>
        <dbReference type="ARBA" id="ARBA00023291"/>
    </source>
</evidence>
<keyword evidence="4" id="KW-0249">Electron transport</keyword>
<comment type="cofactor">
    <cofactor evidence="1">
        <name>[3Fe-4S] cluster</name>
        <dbReference type="ChEBI" id="CHEBI:21137"/>
    </cofactor>
</comment>
<keyword evidence="9" id="KW-1185">Reference proteome</keyword>
<dbReference type="InterPro" id="IPR051269">
    <property type="entry name" value="Fe-S_cluster_ET"/>
</dbReference>
<reference evidence="8 9" key="1">
    <citation type="submission" date="2024-03" db="EMBL/GenBank/DDBJ databases">
        <title>Draft genome sequence of Pseudonocardia sp. DW16-2.</title>
        <authorList>
            <person name="Duangmal K."/>
        </authorList>
    </citation>
    <scope>NUCLEOTIDE SEQUENCE [LARGE SCALE GENOMIC DNA]</scope>
    <source>
        <strain evidence="8 9">DW16-2</strain>
    </source>
</reference>
<keyword evidence="6" id="KW-0411">Iron-sulfur</keyword>
<dbReference type="RefSeq" id="WP_340290417.1">
    <property type="nucleotide sequence ID" value="NZ_JBBJUP010000009.1"/>
</dbReference>
<keyword evidence="7" id="KW-0003">3Fe-4S</keyword>
<evidence type="ECO:0000256" key="4">
    <source>
        <dbReference type="ARBA" id="ARBA00022982"/>
    </source>
</evidence>
<organism evidence="8 9">
    <name type="scientific">Pseudonocardia spirodelae</name>
    <dbReference type="NCBI Taxonomy" id="3133431"/>
    <lineage>
        <taxon>Bacteria</taxon>
        <taxon>Bacillati</taxon>
        <taxon>Actinomycetota</taxon>
        <taxon>Actinomycetes</taxon>
        <taxon>Pseudonocardiales</taxon>
        <taxon>Pseudonocardiaceae</taxon>
        <taxon>Pseudonocardia</taxon>
    </lineage>
</organism>
<keyword evidence="5" id="KW-0408">Iron</keyword>
<dbReference type="SUPFAM" id="SSF54862">
    <property type="entry name" value="4Fe-4S ferredoxins"/>
    <property type="match status" value="1"/>
</dbReference>
<dbReference type="Gene3D" id="3.30.70.20">
    <property type="match status" value="1"/>
</dbReference>
<dbReference type="Proteomes" id="UP001364211">
    <property type="component" value="Unassembled WGS sequence"/>
</dbReference>
<proteinExistence type="predicted"/>
<evidence type="ECO:0000313" key="8">
    <source>
        <dbReference type="EMBL" id="MEJ8279909.1"/>
    </source>
</evidence>
<evidence type="ECO:0000256" key="1">
    <source>
        <dbReference type="ARBA" id="ARBA00001927"/>
    </source>
</evidence>
<comment type="caution">
    <text evidence="8">The sequence shown here is derived from an EMBL/GenBank/DDBJ whole genome shotgun (WGS) entry which is preliminary data.</text>
</comment>
<evidence type="ECO:0000256" key="5">
    <source>
        <dbReference type="ARBA" id="ARBA00023004"/>
    </source>
</evidence>
<gene>
    <name evidence="8" type="ORF">WJX68_13270</name>
</gene>
<evidence type="ECO:0000256" key="6">
    <source>
        <dbReference type="ARBA" id="ARBA00023014"/>
    </source>
</evidence>
<sequence>MRIVADLDACQGIGMCEAMADAYFEVGEDDVVVVHDEHPPEDDRAVVDAAVRSCPARALTLVES</sequence>
<dbReference type="PANTHER" id="PTHR36923:SF3">
    <property type="entry name" value="FERREDOXIN"/>
    <property type="match status" value="1"/>
</dbReference>
<evidence type="ECO:0000313" key="9">
    <source>
        <dbReference type="Proteomes" id="UP001364211"/>
    </source>
</evidence>
<protein>
    <submittedName>
        <fullName evidence="8">Ferredoxin</fullName>
    </submittedName>
</protein>
<accession>A0ABU8T7F6</accession>